<comment type="caution">
    <text evidence="2">The sequence shown here is derived from an EMBL/GenBank/DDBJ whole genome shotgun (WGS) entry which is preliminary data.</text>
</comment>
<name>A0A0N0IYC3_CHRID</name>
<evidence type="ECO:0000256" key="1">
    <source>
        <dbReference type="SAM" id="SignalP"/>
    </source>
</evidence>
<sequence length="236" mass="26658">MKTKKIILLTAVLSFQIFLAQFAKVVDQDGYVNIRKEADAKSAIVGKVSSGEIIYVYDRDESSKNWLMADYLNKNGDLLSGYIYNSRVRYIESYPRVPSVSVTESKAVLASKNIKVEIIAEPFSYKENKKYFSSSRRDMQLTDLYKGKPVWGTDGTIPRTHYKSVTAKIGNNTVEIPAAETENLFNVNTEFTECYFDSENETLYISMVNSDGAGGYAVLFRVEKGKYKGKTVIMPF</sequence>
<feature type="signal peptide" evidence="1">
    <location>
        <begin position="1"/>
        <end position="23"/>
    </location>
</feature>
<accession>A0A0N0IYC3</accession>
<protein>
    <recommendedName>
        <fullName evidence="4">SH3 domain-containing protein</fullName>
    </recommendedName>
</protein>
<keyword evidence="1" id="KW-0732">Signal</keyword>
<feature type="chain" id="PRO_5005851819" description="SH3 domain-containing protein" evidence="1">
    <location>
        <begin position="24"/>
        <end position="236"/>
    </location>
</feature>
<dbReference type="Proteomes" id="UP000037953">
    <property type="component" value="Unassembled WGS sequence"/>
</dbReference>
<dbReference type="AlphaFoldDB" id="A0A0N0IYC3"/>
<dbReference type="RefSeq" id="WP_062696580.1">
    <property type="nucleotide sequence ID" value="NZ_LJOD01000001.1"/>
</dbReference>
<evidence type="ECO:0000313" key="3">
    <source>
        <dbReference type="Proteomes" id="UP000037953"/>
    </source>
</evidence>
<reference evidence="2 3" key="1">
    <citation type="journal article" date="2015" name="Genom Data">
        <title>Draft genome sequence of a multidrug-resistant Chryseobacterium indologenes isolate from Malaysia.</title>
        <authorList>
            <person name="Yu C.Y."/>
            <person name="Ang G.Y."/>
            <person name="Cheng H.J."/>
            <person name="Cheong Y.M."/>
            <person name="Yin W.F."/>
            <person name="Chan K.G."/>
        </authorList>
    </citation>
    <scope>NUCLEOTIDE SEQUENCE [LARGE SCALE GENOMIC DNA]</scope>
    <source>
        <strain evidence="2 3">CI_885</strain>
    </source>
</reference>
<evidence type="ECO:0008006" key="4">
    <source>
        <dbReference type="Google" id="ProtNLM"/>
    </source>
</evidence>
<proteinExistence type="predicted"/>
<gene>
    <name evidence="2" type="ORF">AOB46_03165</name>
</gene>
<reference evidence="3" key="2">
    <citation type="submission" date="2015-09" db="EMBL/GenBank/DDBJ databases">
        <title>Draft genome sequence of a multidrug-resistant Chryseobacterium indologenes isolate from Malaysia.</title>
        <authorList>
            <person name="Yu C.Y."/>
            <person name="Ang G.Y."/>
            <person name="Chan K.-G."/>
        </authorList>
    </citation>
    <scope>NUCLEOTIDE SEQUENCE [LARGE SCALE GENOMIC DNA]</scope>
    <source>
        <strain evidence="3">CI_885</strain>
    </source>
</reference>
<evidence type="ECO:0000313" key="2">
    <source>
        <dbReference type="EMBL" id="KPE53003.1"/>
    </source>
</evidence>
<organism evidence="2 3">
    <name type="scientific">Chryseobacterium indologenes</name>
    <name type="common">Flavobacterium indologenes</name>
    <dbReference type="NCBI Taxonomy" id="253"/>
    <lineage>
        <taxon>Bacteria</taxon>
        <taxon>Pseudomonadati</taxon>
        <taxon>Bacteroidota</taxon>
        <taxon>Flavobacteriia</taxon>
        <taxon>Flavobacteriales</taxon>
        <taxon>Weeksellaceae</taxon>
        <taxon>Chryseobacterium group</taxon>
        <taxon>Chryseobacterium</taxon>
    </lineage>
</organism>
<dbReference type="OrthoDB" id="7054664at2"/>
<dbReference type="Gene3D" id="2.30.30.40">
    <property type="entry name" value="SH3 Domains"/>
    <property type="match status" value="1"/>
</dbReference>
<dbReference type="PATRIC" id="fig|253.9.peg.672"/>
<dbReference type="EMBL" id="LJOD01000001">
    <property type="protein sequence ID" value="KPE53003.1"/>
    <property type="molecule type" value="Genomic_DNA"/>
</dbReference>